<dbReference type="EMBL" id="JAFKMR010000025">
    <property type="protein sequence ID" value="MBN8745156.1"/>
    <property type="molecule type" value="Genomic_DNA"/>
</dbReference>
<gene>
    <name evidence="2" type="ORF">J0I24_12755</name>
</gene>
<protein>
    <submittedName>
        <fullName evidence="2">Uncharacterized protein</fullName>
    </submittedName>
</protein>
<feature type="compositionally biased region" description="Low complexity" evidence="1">
    <location>
        <begin position="42"/>
        <end position="57"/>
    </location>
</feature>
<dbReference type="Proteomes" id="UP000664800">
    <property type="component" value="Unassembled WGS sequence"/>
</dbReference>
<evidence type="ECO:0000256" key="1">
    <source>
        <dbReference type="SAM" id="MobiDB-lite"/>
    </source>
</evidence>
<comment type="caution">
    <text evidence="2">The sequence shown here is derived from an EMBL/GenBank/DDBJ whole genome shotgun (WGS) entry which is preliminary data.</text>
</comment>
<name>A0A8I1MZ28_THIA3</name>
<reference evidence="2" key="1">
    <citation type="submission" date="2021-02" db="EMBL/GenBank/DDBJ databases">
        <title>Thiocyanate and organic carbon inputs drive convergent selection for specific autotrophic Afipia and Thiobacillus strains within complex microbiomes.</title>
        <authorList>
            <person name="Huddy R.J."/>
            <person name="Sachdeva R."/>
            <person name="Kadzinga F."/>
            <person name="Kantor R.S."/>
            <person name="Harrison S.T.L."/>
            <person name="Banfield J.F."/>
        </authorList>
    </citation>
    <scope>NUCLEOTIDE SEQUENCE</scope>
    <source>
        <strain evidence="2">SCN18_13_7_16_R3_B_64_19</strain>
    </source>
</reference>
<dbReference type="AlphaFoldDB" id="A0A8I1MZ28"/>
<sequence>MHSFLHHSQENAGPPQVFLSTSQLASCSDSAPSKLPQGSLEPRASSPAGGGSASRPWGRSLANAGHWKPLALGLLAASALLTAPLAMAETPWQAAHPARAEVLQRANHLDQRIAYARWTGALTPWRAAALQHQVAQVRWRQDVLARAQGGALVRSQYWALNRQEDAISREITP</sequence>
<dbReference type="RefSeq" id="WP_276731580.1">
    <property type="nucleotide sequence ID" value="NZ_JAFKMR010000025.1"/>
</dbReference>
<organism evidence="2 3">
    <name type="scientific">Thiomonas arsenitoxydans (strain DSM 22701 / CIP 110005 / 3As)</name>
    <dbReference type="NCBI Taxonomy" id="426114"/>
    <lineage>
        <taxon>Bacteria</taxon>
        <taxon>Pseudomonadati</taxon>
        <taxon>Pseudomonadota</taxon>
        <taxon>Betaproteobacteria</taxon>
        <taxon>Burkholderiales</taxon>
        <taxon>Thiomonas</taxon>
    </lineage>
</organism>
<accession>A0A8I1MZ28</accession>
<proteinExistence type="predicted"/>
<feature type="region of interest" description="Disordered" evidence="1">
    <location>
        <begin position="28"/>
        <end position="57"/>
    </location>
</feature>
<evidence type="ECO:0000313" key="2">
    <source>
        <dbReference type="EMBL" id="MBN8745156.1"/>
    </source>
</evidence>
<evidence type="ECO:0000313" key="3">
    <source>
        <dbReference type="Proteomes" id="UP000664800"/>
    </source>
</evidence>